<reference evidence="1" key="1">
    <citation type="submission" date="2008-08" db="EMBL/GenBank/DDBJ databases">
        <authorList>
            <person name="Zhan X.M."/>
        </authorList>
    </citation>
    <scope>NUCLEOTIDE SEQUENCE</scope>
</reference>
<sequence length="89" mass="9939">MKTKTSKQKCQLLERSAMRKTSVVAQKEGFVFEESGSRSSYGGSGEIALEYLSCVPPTQSIISKLCFLPPSAYSTHELEYFQAILDTFF</sequence>
<dbReference type="AlphaFoldDB" id="C7TNY4"/>
<dbReference type="EMBL" id="FM207866">
    <property type="protein sequence ID" value="CAR63727.1"/>
    <property type="molecule type" value="mRNA"/>
</dbReference>
<proteinExistence type="evidence at transcript level"/>
<evidence type="ECO:0000313" key="1">
    <source>
        <dbReference type="EMBL" id="CAR63727.1"/>
    </source>
</evidence>
<name>C7TNY4_ANGCA</name>
<protein>
    <submittedName>
        <fullName evidence="1">Uncharacterized protein</fullName>
    </submittedName>
</protein>
<organism evidence="1">
    <name type="scientific">Angiostrongylus cantonensis</name>
    <name type="common">Rat lungworm</name>
    <dbReference type="NCBI Taxonomy" id="6313"/>
    <lineage>
        <taxon>Eukaryota</taxon>
        <taxon>Metazoa</taxon>
        <taxon>Ecdysozoa</taxon>
        <taxon>Nematoda</taxon>
        <taxon>Chromadorea</taxon>
        <taxon>Rhabditida</taxon>
        <taxon>Rhabditina</taxon>
        <taxon>Rhabditomorpha</taxon>
        <taxon>Strongyloidea</taxon>
        <taxon>Metastrongylidae</taxon>
        <taxon>Angiostrongylus</taxon>
    </lineage>
</organism>
<reference evidence="1" key="2">
    <citation type="journal article" date="2009" name="BMC Mol. Biol.">
        <title>Preliminary molecular characterization of the human pathogen Angiostrongylus cantonensis.</title>
        <authorList>
            <person name="He H."/>
            <person name="Cheng M."/>
            <person name="Yang X."/>
            <person name="Meng J."/>
            <person name="He A."/>
            <person name="Zheng X."/>
            <person name="Li Z."/>
            <person name="Guo P."/>
            <person name="Pan Z."/>
            <person name="Zhan X."/>
        </authorList>
    </citation>
    <scope>NUCLEOTIDE SEQUENCE</scope>
</reference>
<accession>C7TNY4</accession>